<feature type="transmembrane region" description="Helical" evidence="5">
    <location>
        <begin position="40"/>
        <end position="59"/>
    </location>
</feature>
<feature type="transmembrane region" description="Helical" evidence="5">
    <location>
        <begin position="96"/>
        <end position="116"/>
    </location>
</feature>
<evidence type="ECO:0000259" key="6">
    <source>
        <dbReference type="SMART" id="SM00881"/>
    </source>
</evidence>
<feature type="transmembrane region" description="Helical" evidence="5">
    <location>
        <begin position="215"/>
        <end position="232"/>
    </location>
</feature>
<dbReference type="InterPro" id="IPR000620">
    <property type="entry name" value="EamA_dom"/>
</dbReference>
<dbReference type="Gene3D" id="3.40.50.720">
    <property type="entry name" value="NAD(P)-binding Rossmann-like Domain"/>
    <property type="match status" value="1"/>
</dbReference>
<dbReference type="SMART" id="SM00881">
    <property type="entry name" value="CoA_binding"/>
    <property type="match status" value="1"/>
</dbReference>
<evidence type="ECO:0000256" key="4">
    <source>
        <dbReference type="ARBA" id="ARBA00023136"/>
    </source>
</evidence>
<dbReference type="Pfam" id="PF00892">
    <property type="entry name" value="EamA"/>
    <property type="match status" value="1"/>
</dbReference>
<evidence type="ECO:0000256" key="3">
    <source>
        <dbReference type="ARBA" id="ARBA00022989"/>
    </source>
</evidence>
<feature type="transmembrane region" description="Helical" evidence="5">
    <location>
        <begin position="71"/>
        <end position="90"/>
    </location>
</feature>
<protein>
    <submittedName>
        <fullName evidence="7">EamA/RhaT family transporter</fullName>
    </submittedName>
</protein>
<dbReference type="SUPFAM" id="SSF51735">
    <property type="entry name" value="NAD(P)-binding Rossmann-fold domains"/>
    <property type="match status" value="1"/>
</dbReference>
<evidence type="ECO:0000313" key="7">
    <source>
        <dbReference type="EMBL" id="RDU71441.1"/>
    </source>
</evidence>
<dbReference type="SUPFAM" id="SSF103481">
    <property type="entry name" value="Multidrug resistance efflux transporter EmrE"/>
    <property type="match status" value="2"/>
</dbReference>
<dbReference type="Proteomes" id="UP000257045">
    <property type="component" value="Unassembled WGS sequence"/>
</dbReference>
<name>A0A3D8J3U9_9HELI</name>
<keyword evidence="8" id="KW-1185">Reference proteome</keyword>
<dbReference type="RefSeq" id="WP_115569153.1">
    <property type="nucleotide sequence ID" value="NZ_NXLV01000003.1"/>
</dbReference>
<dbReference type="AlphaFoldDB" id="A0A3D8J3U9"/>
<organism evidence="7 8">
    <name type="scientific">Helicobacter brantae</name>
    <dbReference type="NCBI Taxonomy" id="375927"/>
    <lineage>
        <taxon>Bacteria</taxon>
        <taxon>Pseudomonadati</taxon>
        <taxon>Campylobacterota</taxon>
        <taxon>Epsilonproteobacteria</taxon>
        <taxon>Campylobacterales</taxon>
        <taxon>Helicobacteraceae</taxon>
        <taxon>Helicobacter</taxon>
    </lineage>
</organism>
<dbReference type="EMBL" id="NXLV01000003">
    <property type="protein sequence ID" value="RDU71441.1"/>
    <property type="molecule type" value="Genomic_DNA"/>
</dbReference>
<feature type="transmembrane region" description="Helical" evidence="5">
    <location>
        <begin position="239"/>
        <end position="262"/>
    </location>
</feature>
<dbReference type="InterPro" id="IPR036291">
    <property type="entry name" value="NAD(P)-bd_dom_sf"/>
</dbReference>
<sequence>MNDRNSLGILSMLLATLFFSLMNACIKILSSDISATQSMLFRSILMCVFILSLFLFTPLKRSEKKGGYGLLSLRAFAGGISVLLTFYNIATIPLGIASTFAQTVPLYAVFFAYFFLKESLHPIVFIATILGFFGIVLISDPSSNIPLHNVIVGILSGMGSAIALVSVRSCKAYFEERMIILAFGFISVLISLVCLGIGIFMPLEVFAWEPISKDLWLYIALMGIFGTLGQYFMTRAFMLAPAGIISPIDYAKIIFSLLFGIWLGDSLPDTQTSLGIALIIVSGLLIALPVFIKDFRELKRGKKIKKLLFECENIAIFGLSPNPSKESYQVASYLQKMGYKIFPIYPKEEEILGEKVYRSIEELSNQKIDMVVIFRASDKCLSVTQEIVKYLKVKAIWLQLGIKNKASKKLAKAHHISFIQNRCIKIEREKYEN</sequence>
<dbReference type="PANTHER" id="PTHR22911">
    <property type="entry name" value="ACYL-MALONYL CONDENSING ENZYME-RELATED"/>
    <property type="match status" value="1"/>
</dbReference>
<comment type="subcellular location">
    <subcellularLocation>
        <location evidence="1">Membrane</location>
        <topology evidence="1">Multi-pass membrane protein</topology>
    </subcellularLocation>
</comment>
<feature type="transmembrane region" description="Helical" evidence="5">
    <location>
        <begin position="274"/>
        <end position="292"/>
    </location>
</feature>
<proteinExistence type="predicted"/>
<dbReference type="InterPro" id="IPR037185">
    <property type="entry name" value="EmrE-like"/>
</dbReference>
<feature type="transmembrane region" description="Helical" evidence="5">
    <location>
        <begin position="123"/>
        <end position="139"/>
    </location>
</feature>
<feature type="domain" description="CoA-binding" evidence="6">
    <location>
        <begin position="308"/>
        <end position="402"/>
    </location>
</feature>
<feature type="transmembrane region" description="Helical" evidence="5">
    <location>
        <begin position="145"/>
        <end position="167"/>
    </location>
</feature>
<dbReference type="Pfam" id="PF13380">
    <property type="entry name" value="CoA_binding_2"/>
    <property type="match status" value="1"/>
</dbReference>
<gene>
    <name evidence="7" type="ORF">CQA58_02520</name>
</gene>
<evidence type="ECO:0000256" key="1">
    <source>
        <dbReference type="ARBA" id="ARBA00004141"/>
    </source>
</evidence>
<keyword evidence="3 5" id="KW-1133">Transmembrane helix</keyword>
<keyword evidence="2 5" id="KW-0812">Transmembrane</keyword>
<dbReference type="PANTHER" id="PTHR22911:SF6">
    <property type="entry name" value="SOLUTE CARRIER FAMILY 35 MEMBER G1"/>
    <property type="match status" value="1"/>
</dbReference>
<comment type="caution">
    <text evidence="7">The sequence shown here is derived from an EMBL/GenBank/DDBJ whole genome shotgun (WGS) entry which is preliminary data.</text>
</comment>
<evidence type="ECO:0000256" key="2">
    <source>
        <dbReference type="ARBA" id="ARBA00022692"/>
    </source>
</evidence>
<reference evidence="7 8" key="1">
    <citation type="submission" date="2018-04" db="EMBL/GenBank/DDBJ databases">
        <title>Novel Campyloabacter and Helicobacter Species and Strains.</title>
        <authorList>
            <person name="Mannion A.J."/>
            <person name="Shen Z."/>
            <person name="Fox J.G."/>
        </authorList>
    </citation>
    <scope>NUCLEOTIDE SEQUENCE [LARGE SCALE GENOMIC DNA]</scope>
    <source>
        <strain evidence="7 8">MIT 04-9366</strain>
    </source>
</reference>
<dbReference type="OrthoDB" id="5338756at2"/>
<dbReference type="GO" id="GO:0016020">
    <property type="term" value="C:membrane"/>
    <property type="evidence" value="ECO:0007669"/>
    <property type="project" value="UniProtKB-SubCell"/>
</dbReference>
<accession>A0A3D8J3U9</accession>
<evidence type="ECO:0000256" key="5">
    <source>
        <dbReference type="SAM" id="Phobius"/>
    </source>
</evidence>
<evidence type="ECO:0000313" key="8">
    <source>
        <dbReference type="Proteomes" id="UP000257045"/>
    </source>
</evidence>
<dbReference type="InterPro" id="IPR003781">
    <property type="entry name" value="CoA-bd"/>
</dbReference>
<keyword evidence="4 5" id="KW-0472">Membrane</keyword>
<feature type="transmembrane region" description="Helical" evidence="5">
    <location>
        <begin position="179"/>
        <end position="203"/>
    </location>
</feature>